<dbReference type="AlphaFoldDB" id="A0A7C9UW55"/>
<dbReference type="InterPro" id="IPR003156">
    <property type="entry name" value="DHHA1_dom"/>
</dbReference>
<dbReference type="InterPro" id="IPR004610">
    <property type="entry name" value="RecJ"/>
</dbReference>
<evidence type="ECO:0000259" key="7">
    <source>
        <dbReference type="Pfam" id="PF02272"/>
    </source>
</evidence>
<reference evidence="9 10" key="1">
    <citation type="submission" date="2020-02" db="EMBL/GenBank/DDBJ databases">
        <authorList>
            <person name="Dziuba M."/>
            <person name="Kuznetsov B."/>
            <person name="Mardanov A."/>
            <person name="Ravin N."/>
            <person name="Grouzdev D."/>
        </authorList>
    </citation>
    <scope>NUCLEOTIDE SEQUENCE [LARGE SCALE GENOMIC DNA]</scope>
    <source>
        <strain evidence="9 10">SpK</strain>
    </source>
</reference>
<evidence type="ECO:0000256" key="2">
    <source>
        <dbReference type="ARBA" id="ARBA00019841"/>
    </source>
</evidence>
<comment type="caution">
    <text evidence="9">The sequence shown here is derived from an EMBL/GenBank/DDBJ whole genome shotgun (WGS) entry which is preliminary data.</text>
</comment>
<dbReference type="InterPro" id="IPR001667">
    <property type="entry name" value="DDH_dom"/>
</dbReference>
<proteinExistence type="inferred from homology"/>
<keyword evidence="10" id="KW-1185">Reference proteome</keyword>
<dbReference type="EMBL" id="JAAIYP010000044">
    <property type="protein sequence ID" value="NFV81888.1"/>
    <property type="molecule type" value="Genomic_DNA"/>
</dbReference>
<evidence type="ECO:0000256" key="4">
    <source>
        <dbReference type="ARBA" id="ARBA00022801"/>
    </source>
</evidence>
<evidence type="ECO:0000256" key="1">
    <source>
        <dbReference type="ARBA" id="ARBA00005915"/>
    </source>
</evidence>
<feature type="domain" description="DHHA1" evidence="7">
    <location>
        <begin position="377"/>
        <end position="470"/>
    </location>
</feature>
<dbReference type="Pfam" id="PF02272">
    <property type="entry name" value="DHHA1"/>
    <property type="match status" value="1"/>
</dbReference>
<name>A0A7C9UW55_9PROT</name>
<sequence>MSVPAAPLPTAEAFLGVERSLTGRRWQAAAGDPRVALALAQRLDLPEVVGRALAARGIGLDDAELFLTPTLRHLLPDPFHLKDMDKAAERLARAVMGGEPIGIFGDYDVDGATSSALLRLFLESVGAVVRVHIPDRITEGYGPNAPALLKLQAEGVGVVVTVDCGTTAYAPLAAVAEAGLDVVVVDHHEAEPELPRCFALVNPNRLDEDSPHGHLAAVGVAFLVAVAVNRVLKQQGWYQGRTPPDLLQWLDIVALGTVCDVVPLKGVNRALVTQGLKVMAKRGNVGLSALADVAGVKERPDAYHLGYLLGPRVNAGGRVGEAELGTRLLASDDPAEASEIAKVLDGYNKDRQEIEAAVLQQAIEQVEDAADDGLPLVLAAGEDWHPGVIGIVAGRLKERYNRPACVVALDGAEGKGSGRSVPGLDLGAAIIAARQSGVLKAGGGHAMAAGFTVAREKLDEFRAFLAARLQAQLTGELVPVLELDGALDPAGCTTDMIEALGQLAPFGAGNPEPRFAVTDARIVKADVVGNGHVRLIVKGMGGASLKAIAFRAADSDMGQALLLGRGGAFHLAGTLRADTWQGTTSVQLIVDDAAPAR</sequence>
<keyword evidence="5 9" id="KW-0269">Exonuclease</keyword>
<dbReference type="PANTHER" id="PTHR30255">
    <property type="entry name" value="SINGLE-STRANDED-DNA-SPECIFIC EXONUCLEASE RECJ"/>
    <property type="match status" value="1"/>
</dbReference>
<evidence type="ECO:0000313" key="10">
    <source>
        <dbReference type="Proteomes" id="UP000480684"/>
    </source>
</evidence>
<protein>
    <recommendedName>
        <fullName evidence="2">Single-stranded-DNA-specific exonuclease RecJ</fullName>
    </recommendedName>
</protein>
<dbReference type="Proteomes" id="UP000480684">
    <property type="component" value="Unassembled WGS sequence"/>
</dbReference>
<evidence type="ECO:0000256" key="5">
    <source>
        <dbReference type="ARBA" id="ARBA00022839"/>
    </source>
</evidence>
<accession>A0A7C9UW55</accession>
<dbReference type="GO" id="GO:0006281">
    <property type="term" value="P:DNA repair"/>
    <property type="evidence" value="ECO:0007669"/>
    <property type="project" value="InterPro"/>
</dbReference>
<dbReference type="GO" id="GO:0003676">
    <property type="term" value="F:nucleic acid binding"/>
    <property type="evidence" value="ECO:0007669"/>
    <property type="project" value="InterPro"/>
</dbReference>
<dbReference type="GO" id="GO:0006310">
    <property type="term" value="P:DNA recombination"/>
    <property type="evidence" value="ECO:0007669"/>
    <property type="project" value="InterPro"/>
</dbReference>
<evidence type="ECO:0000256" key="3">
    <source>
        <dbReference type="ARBA" id="ARBA00022722"/>
    </source>
</evidence>
<evidence type="ECO:0000259" key="8">
    <source>
        <dbReference type="Pfam" id="PF17768"/>
    </source>
</evidence>
<dbReference type="Pfam" id="PF17768">
    <property type="entry name" value="RecJ_OB"/>
    <property type="match status" value="1"/>
</dbReference>
<keyword evidence="4" id="KW-0378">Hydrolase</keyword>
<comment type="similarity">
    <text evidence="1">Belongs to the RecJ family.</text>
</comment>
<dbReference type="PANTHER" id="PTHR30255:SF2">
    <property type="entry name" value="SINGLE-STRANDED-DNA-SPECIFIC EXONUCLEASE RECJ"/>
    <property type="match status" value="1"/>
</dbReference>
<dbReference type="Gene3D" id="3.90.1640.30">
    <property type="match status" value="1"/>
</dbReference>
<dbReference type="Gene3D" id="3.10.310.30">
    <property type="match status" value="1"/>
</dbReference>
<dbReference type="RefSeq" id="WP_163682356.1">
    <property type="nucleotide sequence ID" value="NZ_JAAIYP010000044.1"/>
</dbReference>
<dbReference type="InterPro" id="IPR038763">
    <property type="entry name" value="DHH_sf"/>
</dbReference>
<evidence type="ECO:0000313" key="9">
    <source>
        <dbReference type="EMBL" id="NFV81888.1"/>
    </source>
</evidence>
<feature type="domain" description="DDH" evidence="6">
    <location>
        <begin position="101"/>
        <end position="257"/>
    </location>
</feature>
<dbReference type="InterPro" id="IPR051673">
    <property type="entry name" value="SSDNA_exonuclease_RecJ"/>
</dbReference>
<dbReference type="Pfam" id="PF01368">
    <property type="entry name" value="DHH"/>
    <property type="match status" value="1"/>
</dbReference>
<dbReference type="NCBIfam" id="TIGR00644">
    <property type="entry name" value="recJ"/>
    <property type="match status" value="1"/>
</dbReference>
<organism evidence="9 10">
    <name type="scientific">Magnetospirillum aberrantis SpK</name>
    <dbReference type="NCBI Taxonomy" id="908842"/>
    <lineage>
        <taxon>Bacteria</taxon>
        <taxon>Pseudomonadati</taxon>
        <taxon>Pseudomonadota</taxon>
        <taxon>Alphaproteobacteria</taxon>
        <taxon>Rhodospirillales</taxon>
        <taxon>Rhodospirillaceae</taxon>
        <taxon>Magnetospirillum</taxon>
    </lineage>
</organism>
<evidence type="ECO:0000259" key="6">
    <source>
        <dbReference type="Pfam" id="PF01368"/>
    </source>
</evidence>
<dbReference type="InterPro" id="IPR041122">
    <property type="entry name" value="RecJ_OB"/>
</dbReference>
<gene>
    <name evidence="9" type="primary">recJ</name>
    <name evidence="9" type="ORF">G4223_17405</name>
</gene>
<dbReference type="GO" id="GO:0008409">
    <property type="term" value="F:5'-3' exonuclease activity"/>
    <property type="evidence" value="ECO:0007669"/>
    <property type="project" value="InterPro"/>
</dbReference>
<feature type="domain" description="RecJ OB" evidence="8">
    <location>
        <begin position="483"/>
        <end position="592"/>
    </location>
</feature>
<keyword evidence="3" id="KW-0540">Nuclease</keyword>
<dbReference type="SUPFAM" id="SSF64182">
    <property type="entry name" value="DHH phosphoesterases"/>
    <property type="match status" value="1"/>
</dbReference>